<reference evidence="3" key="1">
    <citation type="submission" date="2010-05" db="EMBL/GenBank/DDBJ databases">
        <title>The genome sequence of Magnaporthe poae strain ATCC 64411.</title>
        <authorList>
            <person name="Ma L.-J."/>
            <person name="Dead R."/>
            <person name="Young S."/>
            <person name="Zeng Q."/>
            <person name="Koehrsen M."/>
            <person name="Alvarado L."/>
            <person name="Berlin A."/>
            <person name="Chapman S.B."/>
            <person name="Chen Z."/>
            <person name="Freedman E."/>
            <person name="Gellesch M."/>
            <person name="Goldberg J."/>
            <person name="Griggs A."/>
            <person name="Gujja S."/>
            <person name="Heilman E.R."/>
            <person name="Heiman D."/>
            <person name="Hepburn T."/>
            <person name="Howarth C."/>
            <person name="Jen D."/>
            <person name="Larson L."/>
            <person name="Mehta T."/>
            <person name="Neiman D."/>
            <person name="Pearson M."/>
            <person name="Roberts A."/>
            <person name="Saif S."/>
            <person name="Shea T."/>
            <person name="Shenoy N."/>
            <person name="Sisk P."/>
            <person name="Stolte C."/>
            <person name="Sykes S."/>
            <person name="Walk T."/>
            <person name="White J."/>
            <person name="Yandava C."/>
            <person name="Haas B."/>
            <person name="Nusbaum C."/>
            <person name="Birren B."/>
        </authorList>
    </citation>
    <scope>NUCLEOTIDE SEQUENCE [LARGE SCALE GENOMIC DNA]</scope>
    <source>
        <strain evidence="3">ATCC 64411 / 73-15</strain>
    </source>
</reference>
<accession>A0A0C4DVU7</accession>
<gene>
    <name evidence="1" type="ORF">MAPG_04110</name>
</gene>
<organism evidence="2 3">
    <name type="scientific">Magnaporthiopsis poae (strain ATCC 64411 / 73-15)</name>
    <name type="common">Kentucky bluegrass fungus</name>
    <name type="synonym">Magnaporthe poae</name>
    <dbReference type="NCBI Taxonomy" id="644358"/>
    <lineage>
        <taxon>Eukaryota</taxon>
        <taxon>Fungi</taxon>
        <taxon>Dikarya</taxon>
        <taxon>Ascomycota</taxon>
        <taxon>Pezizomycotina</taxon>
        <taxon>Sordariomycetes</taxon>
        <taxon>Sordariomycetidae</taxon>
        <taxon>Magnaporthales</taxon>
        <taxon>Magnaporthaceae</taxon>
        <taxon>Magnaporthiopsis</taxon>
    </lineage>
</organism>
<dbReference type="Proteomes" id="UP000011715">
    <property type="component" value="Unassembled WGS sequence"/>
</dbReference>
<dbReference type="AlphaFoldDB" id="A0A0C4DVU7"/>
<reference evidence="1" key="2">
    <citation type="submission" date="2010-05" db="EMBL/GenBank/DDBJ databases">
        <title>The Genome Sequence of Magnaporthe poae strain ATCC 64411.</title>
        <authorList>
            <consortium name="The Broad Institute Genome Sequencing Platform"/>
            <consortium name="Broad Institute Genome Sequencing Center for Infectious Disease"/>
            <person name="Ma L.-J."/>
            <person name="Dead R."/>
            <person name="Young S."/>
            <person name="Zeng Q."/>
            <person name="Koehrsen M."/>
            <person name="Alvarado L."/>
            <person name="Berlin A."/>
            <person name="Chapman S.B."/>
            <person name="Chen Z."/>
            <person name="Freedman E."/>
            <person name="Gellesch M."/>
            <person name="Goldberg J."/>
            <person name="Griggs A."/>
            <person name="Gujja S."/>
            <person name="Heilman E.R."/>
            <person name="Heiman D."/>
            <person name="Hepburn T."/>
            <person name="Howarth C."/>
            <person name="Jen D."/>
            <person name="Larson L."/>
            <person name="Mehta T."/>
            <person name="Neiman D."/>
            <person name="Pearson M."/>
            <person name="Roberts A."/>
            <person name="Saif S."/>
            <person name="Shea T."/>
            <person name="Shenoy N."/>
            <person name="Sisk P."/>
            <person name="Stolte C."/>
            <person name="Sykes S."/>
            <person name="Walk T."/>
            <person name="White J."/>
            <person name="Yandava C."/>
            <person name="Haas B."/>
            <person name="Nusbaum C."/>
            <person name="Birren B."/>
        </authorList>
    </citation>
    <scope>NUCLEOTIDE SEQUENCE</scope>
    <source>
        <strain evidence="1">ATCC 64411</strain>
    </source>
</reference>
<protein>
    <submittedName>
        <fullName evidence="1 2">Uncharacterized protein</fullName>
    </submittedName>
</protein>
<evidence type="ECO:0000313" key="3">
    <source>
        <dbReference type="Proteomes" id="UP000011715"/>
    </source>
</evidence>
<sequence length="189" mass="22055">MPFLEGLNREVILGILEAIDSPIDLKSFVLSSKDVHNAFRRRSDAFYYGFAIRMDTSPLFHELRDTLDFCDRPGLEQVPSHLFWCLSKARSGPSSPYQNKIFARSIFHLVDKVDRLGYEFFRRSAPLFFDIHDANISPFGVLGSCRNTPSFTELYRLRRAFFRYQLYCETIQVLNAPFKLSDLFDHLRP</sequence>
<dbReference type="EMBL" id="ADBL01000970">
    <property type="status" value="NOT_ANNOTATED_CDS"/>
    <property type="molecule type" value="Genomic_DNA"/>
</dbReference>
<dbReference type="VEuPathDB" id="FungiDB:MAPG_04110"/>
<dbReference type="EMBL" id="GL876968">
    <property type="protein sequence ID" value="KLU85078.1"/>
    <property type="molecule type" value="Genomic_DNA"/>
</dbReference>
<reference evidence="2" key="4">
    <citation type="journal article" date="2015" name="G3 (Bethesda)">
        <title>Genome sequences of three phytopathogenic species of the Magnaporthaceae family of fungi.</title>
        <authorList>
            <person name="Okagaki L.H."/>
            <person name="Nunes C.C."/>
            <person name="Sailsbery J."/>
            <person name="Clay B."/>
            <person name="Brown D."/>
            <person name="John T."/>
            <person name="Oh Y."/>
            <person name="Young N."/>
            <person name="Fitzgerald M."/>
            <person name="Haas B.J."/>
            <person name="Zeng Q."/>
            <person name="Young S."/>
            <person name="Adiconis X."/>
            <person name="Fan L."/>
            <person name="Levin J.Z."/>
            <person name="Mitchell T.K."/>
            <person name="Okubara P.A."/>
            <person name="Farman M.L."/>
            <person name="Kohn L.M."/>
            <person name="Birren B."/>
            <person name="Ma L.-J."/>
            <person name="Dean R.A."/>
        </authorList>
    </citation>
    <scope>NUCLEOTIDE SEQUENCE</scope>
    <source>
        <strain evidence="2">ATCC 64411 / 73-15</strain>
    </source>
</reference>
<evidence type="ECO:0000313" key="2">
    <source>
        <dbReference type="EnsemblFungi" id="MAPG_04110T0"/>
    </source>
</evidence>
<proteinExistence type="predicted"/>
<dbReference type="EnsemblFungi" id="MAPG_04110T0">
    <property type="protein sequence ID" value="MAPG_04110T0"/>
    <property type="gene ID" value="MAPG_04110"/>
</dbReference>
<reference evidence="2" key="5">
    <citation type="submission" date="2015-06" db="UniProtKB">
        <authorList>
            <consortium name="EnsemblFungi"/>
        </authorList>
    </citation>
    <scope>IDENTIFICATION</scope>
    <source>
        <strain evidence="2">ATCC 64411</strain>
    </source>
</reference>
<name>A0A0C4DVU7_MAGP6</name>
<reference evidence="1" key="3">
    <citation type="submission" date="2011-03" db="EMBL/GenBank/DDBJ databases">
        <title>Annotation of Magnaporthe poae ATCC 64411.</title>
        <authorList>
            <person name="Ma L.-J."/>
            <person name="Dead R."/>
            <person name="Young S.K."/>
            <person name="Zeng Q."/>
            <person name="Gargeya S."/>
            <person name="Fitzgerald M."/>
            <person name="Haas B."/>
            <person name="Abouelleil A."/>
            <person name="Alvarado L."/>
            <person name="Arachchi H.M."/>
            <person name="Berlin A."/>
            <person name="Brown A."/>
            <person name="Chapman S.B."/>
            <person name="Chen Z."/>
            <person name="Dunbar C."/>
            <person name="Freedman E."/>
            <person name="Gearin G."/>
            <person name="Gellesch M."/>
            <person name="Goldberg J."/>
            <person name="Griggs A."/>
            <person name="Gujja S."/>
            <person name="Heiman D."/>
            <person name="Howarth C."/>
            <person name="Larson L."/>
            <person name="Lui A."/>
            <person name="MacDonald P.J.P."/>
            <person name="Mehta T."/>
            <person name="Montmayeur A."/>
            <person name="Murphy C."/>
            <person name="Neiman D."/>
            <person name="Pearson M."/>
            <person name="Priest M."/>
            <person name="Roberts A."/>
            <person name="Saif S."/>
            <person name="Shea T."/>
            <person name="Shenoy N."/>
            <person name="Sisk P."/>
            <person name="Stolte C."/>
            <person name="Sykes S."/>
            <person name="Yandava C."/>
            <person name="Wortman J."/>
            <person name="Nusbaum C."/>
            <person name="Birren B."/>
        </authorList>
    </citation>
    <scope>NUCLEOTIDE SEQUENCE</scope>
    <source>
        <strain evidence="1">ATCC 64411</strain>
    </source>
</reference>
<evidence type="ECO:0000313" key="1">
    <source>
        <dbReference type="EMBL" id="KLU85078.1"/>
    </source>
</evidence>
<keyword evidence="3" id="KW-1185">Reference proteome</keyword>